<feature type="domain" description="Serpin" evidence="1">
    <location>
        <begin position="1"/>
        <end position="78"/>
    </location>
</feature>
<evidence type="ECO:0000313" key="3">
    <source>
        <dbReference type="Proteomes" id="UP001620626"/>
    </source>
</evidence>
<name>A0ABD2INF0_9BILA</name>
<dbReference type="Gene3D" id="3.30.497.10">
    <property type="entry name" value="Antithrombin, subunit I, domain 2"/>
    <property type="match status" value="1"/>
</dbReference>
<organism evidence="2 3">
    <name type="scientific">Heterodera trifolii</name>
    <dbReference type="NCBI Taxonomy" id="157864"/>
    <lineage>
        <taxon>Eukaryota</taxon>
        <taxon>Metazoa</taxon>
        <taxon>Ecdysozoa</taxon>
        <taxon>Nematoda</taxon>
        <taxon>Chromadorea</taxon>
        <taxon>Rhabditida</taxon>
        <taxon>Tylenchina</taxon>
        <taxon>Tylenchomorpha</taxon>
        <taxon>Tylenchoidea</taxon>
        <taxon>Heteroderidae</taxon>
        <taxon>Heteroderinae</taxon>
        <taxon>Heterodera</taxon>
    </lineage>
</organism>
<dbReference type="Pfam" id="PF00079">
    <property type="entry name" value="Serpin"/>
    <property type="match status" value="1"/>
</dbReference>
<dbReference type="InterPro" id="IPR023796">
    <property type="entry name" value="Serpin_dom"/>
</dbReference>
<comment type="caution">
    <text evidence="2">The sequence shown here is derived from an EMBL/GenBank/DDBJ whole genome shotgun (WGS) entry which is preliminary data.</text>
</comment>
<dbReference type="SUPFAM" id="SSF56574">
    <property type="entry name" value="Serpins"/>
    <property type="match status" value="1"/>
</dbReference>
<keyword evidence="3" id="KW-1185">Reference proteome</keyword>
<dbReference type="Proteomes" id="UP001620626">
    <property type="component" value="Unassembled WGS sequence"/>
</dbReference>
<evidence type="ECO:0000259" key="1">
    <source>
        <dbReference type="Pfam" id="PF00079"/>
    </source>
</evidence>
<dbReference type="AlphaFoldDB" id="A0ABD2INF0"/>
<dbReference type="InterPro" id="IPR036186">
    <property type="entry name" value="Serpin_sf"/>
</dbReference>
<sequence length="133" mass="14566">MAYAGARGQTAAEFVNLLADGDGSSLHQNNAKFIEEIESEKTFNLSIANKIFLDESFTILDDFKATLITYYQGNFAKVGTHLANLSTCTSLISLTANLFHFVTSKMSSHGRPIPSAAMSIPLSEQFVLPHDQY</sequence>
<dbReference type="EMBL" id="JBICBT010001132">
    <property type="protein sequence ID" value="KAL3081599.1"/>
    <property type="molecule type" value="Genomic_DNA"/>
</dbReference>
<evidence type="ECO:0000313" key="2">
    <source>
        <dbReference type="EMBL" id="KAL3081599.1"/>
    </source>
</evidence>
<gene>
    <name evidence="2" type="ORF">niasHT_034257</name>
</gene>
<reference evidence="2 3" key="1">
    <citation type="submission" date="2024-10" db="EMBL/GenBank/DDBJ databases">
        <authorList>
            <person name="Kim D."/>
        </authorList>
    </citation>
    <scope>NUCLEOTIDE SEQUENCE [LARGE SCALE GENOMIC DNA]</scope>
    <source>
        <strain evidence="2">BH-2024</strain>
    </source>
</reference>
<dbReference type="InterPro" id="IPR042178">
    <property type="entry name" value="Serpin_sf_1"/>
</dbReference>
<proteinExistence type="predicted"/>
<accession>A0ABD2INF0</accession>
<protein>
    <recommendedName>
        <fullName evidence="1">Serpin domain-containing protein</fullName>
    </recommendedName>
</protein>